<evidence type="ECO:0000259" key="3">
    <source>
        <dbReference type="Pfam" id="PF01968"/>
    </source>
</evidence>
<proteinExistence type="inferred from homology"/>
<accession>A0ABY1PY43</accession>
<evidence type="ECO:0000313" key="8">
    <source>
        <dbReference type="Proteomes" id="UP001158067"/>
    </source>
</evidence>
<feature type="domain" description="Hydantoinase/oxoprolinase N-terminal" evidence="5">
    <location>
        <begin position="167"/>
        <end position="286"/>
    </location>
</feature>
<dbReference type="Pfam" id="PF19278">
    <property type="entry name" value="Hydant_A_C"/>
    <property type="match status" value="1"/>
</dbReference>
<evidence type="ECO:0000259" key="5">
    <source>
        <dbReference type="Pfam" id="PF05378"/>
    </source>
</evidence>
<keyword evidence="8" id="KW-1185">Reference proteome</keyword>
<feature type="domain" description="Hydantoinase A/oxoprolinase" evidence="3">
    <location>
        <begin position="306"/>
        <end position="582"/>
    </location>
</feature>
<evidence type="ECO:0000259" key="4">
    <source>
        <dbReference type="Pfam" id="PF02538"/>
    </source>
</evidence>
<gene>
    <name evidence="7" type="ORF">SAMN06265222_103313</name>
</gene>
<sequence>MPSIKPQSTINVWADIGGTFTDCLVNLPDPSGTSTSQIQRSIKVLSSGLVTAVVRSVNSDSLTVEMPTKFVHDHFWTGAQLVTQSGTRIGQIKNCHLDTRLQSQNTAPENPPAHEVTQVHLSLDGVISDSVCTGDTLTLDGGVEAPVLATRLLLQVPLSQRLPKLNARLGTTRGTNALLTRSGSSLALLITEGFGDLLHIGTQDRPDLFALDIVKPEPLPNTIIEIPGRLTAQGEELIPLDKAVISQRLRELAESDDRPEVIAICLLHAYQNDAHEQAVAQLAHEAGFQRVIRSCQIAALPRIVPRAETTTLDAYLQPVLEDYVQRVTQQFGGERCNLRWMTSNGTLVSSGSFRGRESVLSGPAGGVVALEQISRQLGLAGAVGLDMGGTSTDVSRFDGQLGRRQESQIAGIRILAPMMDIHTVAAGGGSICGVRDGRLFVGPESAGANPGPACYGRGGPLTITDINVILGRLPIDRFPFPLDSDASHAALQTVFDQLPPATATSPQTLAAGFLKIAVTEMAEAARVVTTAAGNDVRKMSLVGFGGAAGGHLCQVAEALNMHHAVDHSQAGILSAVGIGHAPIGRIITKPLLATIAPPLGPETSLPQNTARALIPEVLDRLDAMAVSLKEDCTQRLLTEERIDTNRLVEGELHTTLTADLRYLGTQSTLEITIHPLATLADRMDSKHQETFGYARHTMPIEVVAVRCESKIIAANNATTPAPNSDNAAPTEISFPSDPSQPTFDRETLSPGTRIEGPAIIASAHSILVVETNWTATLDTNRLIQLHRTPLASNQSLPLSSKALTAGTPKASDLPPPSSTIHPPSGRVEQSEGRVAHNSSHPSLPVSGKARAAGTPASPSTPPPHRSNNDAVEMEVVARRVQGIAEAMGEAIRRTSVSVNVKERRDYSCAVFLSDGSLVANAPHVPVHLGAMGHTVRTIIQAFPDMQPGDCFISNDPYAGGSHLPDITVVTPVFCSSDDGDPDLPNRCNFFVASRCHHAEIGGLVPGSMAPNATCLTDEGVVLSSLPLVYLGNTYHADIRHRLQSARYPSRNVDENMADIAAAEAAGREGVRLLQSLADSISPPRLTRLLERLLNVAGQATATWIESLGNETRQFADQLDDGTPVQVQLVPDPSTRRLKIDFTGTGDVHPHAFNATRSIVTAAVLYVLRCVTPNELPLCDGVLDRIDLIIPPGLLAPPVSRDEQGQLNTDDCPAVVAGNVETSNRVVDVLLGALGAAAASQGTMNNLLIGDDTFGYYETIGGGSGATTNAPGADAVHTHMTNTRITDPEIFESRLPLRLWKFGIRHGSGGQGKHNGGNGIIREIEFLRPLTVSMITSRRTTTPYGLSGGTNGHPGQQTWIHNNNETNLNASFTLSVHPTHRLRIQTPGGGGYGPQ</sequence>
<feature type="domain" description="Acetophenone carboxylase-like C-terminal" evidence="6">
    <location>
        <begin position="743"/>
        <end position="786"/>
    </location>
</feature>
<dbReference type="Pfam" id="PF01968">
    <property type="entry name" value="Hydantoinase_A"/>
    <property type="match status" value="1"/>
</dbReference>
<dbReference type="InterPro" id="IPR008040">
    <property type="entry name" value="Hydant_A_N"/>
</dbReference>
<dbReference type="InterPro" id="IPR045079">
    <property type="entry name" value="Oxoprolinase-like"/>
</dbReference>
<feature type="domain" description="Hydantoinase B/oxoprolinase" evidence="4">
    <location>
        <begin position="869"/>
        <end position="1393"/>
    </location>
</feature>
<evidence type="ECO:0000259" key="6">
    <source>
        <dbReference type="Pfam" id="PF19278"/>
    </source>
</evidence>
<dbReference type="Pfam" id="PF02538">
    <property type="entry name" value="Hydantoinase_B"/>
    <property type="match status" value="1"/>
</dbReference>
<dbReference type="Proteomes" id="UP001158067">
    <property type="component" value="Unassembled WGS sequence"/>
</dbReference>
<dbReference type="PANTHER" id="PTHR11365">
    <property type="entry name" value="5-OXOPROLINASE RELATED"/>
    <property type="match status" value="1"/>
</dbReference>
<evidence type="ECO:0000313" key="7">
    <source>
        <dbReference type="EMBL" id="SMP51651.1"/>
    </source>
</evidence>
<feature type="region of interest" description="Disordered" evidence="2">
    <location>
        <begin position="716"/>
        <end position="751"/>
    </location>
</feature>
<dbReference type="RefSeq" id="WP_283432099.1">
    <property type="nucleotide sequence ID" value="NZ_FXUG01000003.1"/>
</dbReference>
<evidence type="ECO:0000256" key="2">
    <source>
        <dbReference type="SAM" id="MobiDB-lite"/>
    </source>
</evidence>
<dbReference type="InterPro" id="IPR049517">
    <property type="entry name" value="ACX-like_C"/>
</dbReference>
<dbReference type="InterPro" id="IPR002821">
    <property type="entry name" value="Hydantoinase_A"/>
</dbReference>
<dbReference type="EMBL" id="FXUG01000003">
    <property type="protein sequence ID" value="SMP51651.1"/>
    <property type="molecule type" value="Genomic_DNA"/>
</dbReference>
<organism evidence="7 8">
    <name type="scientific">Neorhodopirellula lusitana</name>
    <dbReference type="NCBI Taxonomy" id="445327"/>
    <lineage>
        <taxon>Bacteria</taxon>
        <taxon>Pseudomonadati</taxon>
        <taxon>Planctomycetota</taxon>
        <taxon>Planctomycetia</taxon>
        <taxon>Pirellulales</taxon>
        <taxon>Pirellulaceae</taxon>
        <taxon>Neorhodopirellula</taxon>
    </lineage>
</organism>
<dbReference type="Pfam" id="PF05378">
    <property type="entry name" value="Hydant_A_N"/>
    <property type="match status" value="1"/>
</dbReference>
<protein>
    <submittedName>
        <fullName evidence="7">5-oxoprolinase (ATP-hydrolysing)</fullName>
    </submittedName>
</protein>
<feature type="compositionally biased region" description="Low complexity" evidence="2">
    <location>
        <begin position="716"/>
        <end position="730"/>
    </location>
</feature>
<feature type="region of interest" description="Disordered" evidence="2">
    <location>
        <begin position="804"/>
        <end position="869"/>
    </location>
</feature>
<comment type="similarity">
    <text evidence="1">Belongs to the oxoprolinase family.</text>
</comment>
<evidence type="ECO:0000256" key="1">
    <source>
        <dbReference type="ARBA" id="ARBA00010403"/>
    </source>
</evidence>
<name>A0ABY1PY43_9BACT</name>
<dbReference type="PANTHER" id="PTHR11365:SF23">
    <property type="entry name" value="HYPOTHETICAL 5-OXOPROLINASE (EUROFUNG)-RELATED"/>
    <property type="match status" value="1"/>
</dbReference>
<comment type="caution">
    <text evidence="7">The sequence shown here is derived from an EMBL/GenBank/DDBJ whole genome shotgun (WGS) entry which is preliminary data.</text>
</comment>
<dbReference type="InterPro" id="IPR003692">
    <property type="entry name" value="Hydantoinase_B"/>
</dbReference>
<reference evidence="7 8" key="1">
    <citation type="submission" date="2017-05" db="EMBL/GenBank/DDBJ databases">
        <authorList>
            <person name="Varghese N."/>
            <person name="Submissions S."/>
        </authorList>
    </citation>
    <scope>NUCLEOTIDE SEQUENCE [LARGE SCALE GENOMIC DNA]</scope>
    <source>
        <strain evidence="7 8">DSM 25457</strain>
    </source>
</reference>